<dbReference type="OrthoDB" id="2409716at2759"/>
<dbReference type="EMBL" id="CAJVQA010019876">
    <property type="protein sequence ID" value="CAG8761031.1"/>
    <property type="molecule type" value="Genomic_DNA"/>
</dbReference>
<gene>
    <name evidence="1" type="ORF">CPELLU_LOCUS15303</name>
</gene>
<reference evidence="1" key="1">
    <citation type="submission" date="2021-06" db="EMBL/GenBank/DDBJ databases">
        <authorList>
            <person name="Kallberg Y."/>
            <person name="Tangrot J."/>
            <person name="Rosling A."/>
        </authorList>
    </citation>
    <scope>NUCLEOTIDE SEQUENCE</scope>
    <source>
        <strain evidence="1">FL966</strain>
    </source>
</reference>
<accession>A0A9N9J3N1</accession>
<comment type="caution">
    <text evidence="1">The sequence shown here is derived from an EMBL/GenBank/DDBJ whole genome shotgun (WGS) entry which is preliminary data.</text>
</comment>
<name>A0A9N9J3N1_9GLOM</name>
<organism evidence="1 2">
    <name type="scientific">Cetraspora pellucida</name>
    <dbReference type="NCBI Taxonomy" id="1433469"/>
    <lineage>
        <taxon>Eukaryota</taxon>
        <taxon>Fungi</taxon>
        <taxon>Fungi incertae sedis</taxon>
        <taxon>Mucoromycota</taxon>
        <taxon>Glomeromycotina</taxon>
        <taxon>Glomeromycetes</taxon>
        <taxon>Diversisporales</taxon>
        <taxon>Gigasporaceae</taxon>
        <taxon>Cetraspora</taxon>
    </lineage>
</organism>
<dbReference type="AlphaFoldDB" id="A0A9N9J3N1"/>
<protein>
    <submittedName>
        <fullName evidence="1">9192_t:CDS:1</fullName>
    </submittedName>
</protein>
<sequence length="236" mass="27515">MIDFLKKAGMIVSIIELIPKSENNDALLSKAIRVYFSVVKAEEISDIANTNILNYEMAKSECYEYLSESLTEEFIAEYGNPNYMKWFRAFWKLYNAELLKTYTPVKDINDQDRYTADIVKLCLESSKSIKYLQDLVPKMAQVFDNTNTSHSIKKSALFATYRIKFKATNNKQTHYYLVDPFDKESVPKLLSYQIGEEQFYKNDEDICYGYSKLSSDELEITLSSDIQLRQELFDII</sequence>
<dbReference type="Proteomes" id="UP000789759">
    <property type="component" value="Unassembled WGS sequence"/>
</dbReference>
<proteinExistence type="predicted"/>
<evidence type="ECO:0000313" key="2">
    <source>
        <dbReference type="Proteomes" id="UP000789759"/>
    </source>
</evidence>
<evidence type="ECO:0000313" key="1">
    <source>
        <dbReference type="EMBL" id="CAG8761031.1"/>
    </source>
</evidence>
<keyword evidence="2" id="KW-1185">Reference proteome</keyword>